<evidence type="ECO:0000256" key="3">
    <source>
        <dbReference type="ARBA" id="ARBA00010617"/>
    </source>
</evidence>
<evidence type="ECO:0000256" key="8">
    <source>
        <dbReference type="ARBA" id="ARBA00023033"/>
    </source>
</evidence>
<dbReference type="GO" id="GO:0005506">
    <property type="term" value="F:iron ion binding"/>
    <property type="evidence" value="ECO:0007669"/>
    <property type="project" value="InterPro"/>
</dbReference>
<dbReference type="InterPro" id="IPR001128">
    <property type="entry name" value="Cyt_P450"/>
</dbReference>
<evidence type="ECO:0000256" key="7">
    <source>
        <dbReference type="ARBA" id="ARBA00023004"/>
    </source>
</evidence>
<dbReference type="PANTHER" id="PTHR46300:SF7">
    <property type="entry name" value="P450, PUTATIVE (EUROFUNG)-RELATED"/>
    <property type="match status" value="1"/>
</dbReference>
<dbReference type="GO" id="GO:0016705">
    <property type="term" value="F:oxidoreductase activity, acting on paired donors, with incorporation or reduction of molecular oxygen"/>
    <property type="evidence" value="ECO:0007669"/>
    <property type="project" value="InterPro"/>
</dbReference>
<keyword evidence="11" id="KW-1133">Transmembrane helix</keyword>
<dbReference type="KEGG" id="hir:HETIRDRAFT_50819"/>
<feature type="transmembrane region" description="Helical" evidence="11">
    <location>
        <begin position="5"/>
        <end position="23"/>
    </location>
</feature>
<keyword evidence="8 10" id="KW-0503">Monooxygenase</keyword>
<dbReference type="CDD" id="cd11065">
    <property type="entry name" value="CYP64-like"/>
    <property type="match status" value="1"/>
</dbReference>
<dbReference type="GO" id="GO:0004497">
    <property type="term" value="F:monooxygenase activity"/>
    <property type="evidence" value="ECO:0007669"/>
    <property type="project" value="UniProtKB-KW"/>
</dbReference>
<comment type="pathway">
    <text evidence="2">Secondary metabolite biosynthesis.</text>
</comment>
<name>W4JYG9_HETIT</name>
<organism evidence="12 13">
    <name type="scientific">Heterobasidion irregulare (strain TC 32-1)</name>
    <dbReference type="NCBI Taxonomy" id="747525"/>
    <lineage>
        <taxon>Eukaryota</taxon>
        <taxon>Fungi</taxon>
        <taxon>Dikarya</taxon>
        <taxon>Basidiomycota</taxon>
        <taxon>Agaricomycotina</taxon>
        <taxon>Agaricomycetes</taxon>
        <taxon>Russulales</taxon>
        <taxon>Bondarzewiaceae</taxon>
        <taxon>Heterobasidion</taxon>
        <taxon>Heterobasidion annosum species complex</taxon>
    </lineage>
</organism>
<sequence>MHSHALNLVTVLVLFVARILYTWRKKSACILPPGPKGLPVLGNVMDIPKSHEWITYETWGKEFRSDIIHAEALGTHLIILNSAKAARELLERRSSLYSDRYTSDQHSMKSSLNFAWSLASSGYGPQWRNLRREFHRYFHPTAACQYHTIESHATLELLYRLLKTPNDFMSHIRHMAGQTIIKIAYGIDVQPKNDPYIEAAEEALKAFAFGSTTRAGMFDTFPMLAKLPAWVPGNSFRREADKWAISVSHGIEKPYRSMKDAALAQTQYAPLLFSSLSFTNYKITGFLKTVSAIETFILAMVLYPEAQRKAQAELDNVVGTHRLPDFTDESELPYVTALMKEVLRWRPVAPLAIPHRVVCDDVYEGYFIPAGSIVIGNTWAMLHDENVFPDPDPFKPERFLANPKHTLFPDAAFGFGRRICPARYMARDALWIAIASILATFNISKARDEEGNEIEPTDEYTPGFISYPVPFKCAIRPRSMASEQLIRGSEM</sequence>
<evidence type="ECO:0000313" key="12">
    <source>
        <dbReference type="EMBL" id="ETW78617.1"/>
    </source>
</evidence>
<evidence type="ECO:0000256" key="10">
    <source>
        <dbReference type="RuleBase" id="RU000461"/>
    </source>
</evidence>
<dbReference type="InterPro" id="IPR050364">
    <property type="entry name" value="Cytochrome_P450_fung"/>
</dbReference>
<dbReference type="RefSeq" id="XP_009548792.1">
    <property type="nucleotide sequence ID" value="XM_009550497.1"/>
</dbReference>
<dbReference type="InterPro" id="IPR017972">
    <property type="entry name" value="Cyt_P450_CS"/>
</dbReference>
<accession>W4JYG9</accession>
<dbReference type="InterPro" id="IPR002401">
    <property type="entry name" value="Cyt_P450_E_grp-I"/>
</dbReference>
<protein>
    <submittedName>
        <fullName evidence="12">Cytochrome P450 monooxygenase 48</fullName>
    </submittedName>
</protein>
<dbReference type="eggNOG" id="KOG0156">
    <property type="taxonomic scope" value="Eukaryota"/>
</dbReference>
<keyword evidence="11" id="KW-0472">Membrane</keyword>
<evidence type="ECO:0000256" key="1">
    <source>
        <dbReference type="ARBA" id="ARBA00001971"/>
    </source>
</evidence>
<keyword evidence="7 9" id="KW-0408">Iron</keyword>
<keyword evidence="11" id="KW-0812">Transmembrane</keyword>
<reference evidence="12 13" key="1">
    <citation type="journal article" date="2012" name="New Phytol.">
        <title>Insight into trade-off between wood decay and parasitism from the genome of a fungal forest pathogen.</title>
        <authorList>
            <person name="Olson A."/>
            <person name="Aerts A."/>
            <person name="Asiegbu F."/>
            <person name="Belbahri L."/>
            <person name="Bouzid O."/>
            <person name="Broberg A."/>
            <person name="Canback B."/>
            <person name="Coutinho P.M."/>
            <person name="Cullen D."/>
            <person name="Dalman K."/>
            <person name="Deflorio G."/>
            <person name="van Diepen L.T."/>
            <person name="Dunand C."/>
            <person name="Duplessis S."/>
            <person name="Durling M."/>
            <person name="Gonthier P."/>
            <person name="Grimwood J."/>
            <person name="Fossdal C.G."/>
            <person name="Hansson D."/>
            <person name="Henrissat B."/>
            <person name="Hietala A."/>
            <person name="Himmelstrand K."/>
            <person name="Hoffmeister D."/>
            <person name="Hogberg N."/>
            <person name="James T.Y."/>
            <person name="Karlsson M."/>
            <person name="Kohler A."/>
            <person name="Kues U."/>
            <person name="Lee Y.H."/>
            <person name="Lin Y.C."/>
            <person name="Lind M."/>
            <person name="Lindquist E."/>
            <person name="Lombard V."/>
            <person name="Lucas S."/>
            <person name="Lunden K."/>
            <person name="Morin E."/>
            <person name="Murat C."/>
            <person name="Park J."/>
            <person name="Raffaello T."/>
            <person name="Rouze P."/>
            <person name="Salamov A."/>
            <person name="Schmutz J."/>
            <person name="Solheim H."/>
            <person name="Stahlberg J."/>
            <person name="Velez H."/>
            <person name="de Vries R.P."/>
            <person name="Wiebenga A."/>
            <person name="Woodward S."/>
            <person name="Yakovlev I."/>
            <person name="Garbelotto M."/>
            <person name="Martin F."/>
            <person name="Grigoriev I.V."/>
            <person name="Stenlid J."/>
        </authorList>
    </citation>
    <scope>NUCLEOTIDE SEQUENCE [LARGE SCALE GENOMIC DNA]</scope>
    <source>
        <strain evidence="12 13">TC 32-1</strain>
    </source>
</reference>
<dbReference type="GeneID" id="20678157"/>
<dbReference type="HOGENOM" id="CLU_001570_2_3_1"/>
<dbReference type="Proteomes" id="UP000030671">
    <property type="component" value="Unassembled WGS sequence"/>
</dbReference>
<dbReference type="EMBL" id="KI925461">
    <property type="protein sequence ID" value="ETW78617.1"/>
    <property type="molecule type" value="Genomic_DNA"/>
</dbReference>
<comment type="similarity">
    <text evidence="3 10">Belongs to the cytochrome P450 family.</text>
</comment>
<dbReference type="GO" id="GO:0020037">
    <property type="term" value="F:heme binding"/>
    <property type="evidence" value="ECO:0007669"/>
    <property type="project" value="InterPro"/>
</dbReference>
<feature type="binding site" description="axial binding residue" evidence="9">
    <location>
        <position position="420"/>
    </location>
    <ligand>
        <name>heme</name>
        <dbReference type="ChEBI" id="CHEBI:30413"/>
    </ligand>
    <ligandPart>
        <name>Fe</name>
        <dbReference type="ChEBI" id="CHEBI:18248"/>
    </ligandPart>
</feature>
<evidence type="ECO:0000256" key="5">
    <source>
        <dbReference type="ARBA" id="ARBA00022723"/>
    </source>
</evidence>
<dbReference type="AlphaFoldDB" id="W4JYG9"/>
<gene>
    <name evidence="12" type="primary">cyp48</name>
    <name evidence="12" type="ORF">HETIRDRAFT_50819</name>
</gene>
<dbReference type="Pfam" id="PF00067">
    <property type="entry name" value="p450"/>
    <property type="match status" value="2"/>
</dbReference>
<evidence type="ECO:0000256" key="9">
    <source>
        <dbReference type="PIRSR" id="PIRSR602401-1"/>
    </source>
</evidence>
<dbReference type="PROSITE" id="PS00086">
    <property type="entry name" value="CYTOCHROME_P450"/>
    <property type="match status" value="1"/>
</dbReference>
<keyword evidence="4 9" id="KW-0349">Heme</keyword>
<evidence type="ECO:0000256" key="6">
    <source>
        <dbReference type="ARBA" id="ARBA00023002"/>
    </source>
</evidence>
<dbReference type="Gene3D" id="1.10.630.10">
    <property type="entry name" value="Cytochrome P450"/>
    <property type="match status" value="1"/>
</dbReference>
<dbReference type="PRINTS" id="PR00385">
    <property type="entry name" value="P450"/>
</dbReference>
<keyword evidence="5 9" id="KW-0479">Metal-binding</keyword>
<evidence type="ECO:0000256" key="11">
    <source>
        <dbReference type="SAM" id="Phobius"/>
    </source>
</evidence>
<dbReference type="PANTHER" id="PTHR46300">
    <property type="entry name" value="P450, PUTATIVE (EUROFUNG)-RELATED-RELATED"/>
    <property type="match status" value="1"/>
</dbReference>
<dbReference type="OrthoDB" id="2789670at2759"/>
<dbReference type="InterPro" id="IPR036396">
    <property type="entry name" value="Cyt_P450_sf"/>
</dbReference>
<evidence type="ECO:0000313" key="13">
    <source>
        <dbReference type="Proteomes" id="UP000030671"/>
    </source>
</evidence>
<dbReference type="SUPFAM" id="SSF48264">
    <property type="entry name" value="Cytochrome P450"/>
    <property type="match status" value="1"/>
</dbReference>
<keyword evidence="13" id="KW-1185">Reference proteome</keyword>
<dbReference type="InParanoid" id="W4JYG9"/>
<evidence type="ECO:0000256" key="2">
    <source>
        <dbReference type="ARBA" id="ARBA00005179"/>
    </source>
</evidence>
<comment type="cofactor">
    <cofactor evidence="1 9">
        <name>heme</name>
        <dbReference type="ChEBI" id="CHEBI:30413"/>
    </cofactor>
</comment>
<keyword evidence="6 10" id="KW-0560">Oxidoreductase</keyword>
<evidence type="ECO:0000256" key="4">
    <source>
        <dbReference type="ARBA" id="ARBA00022617"/>
    </source>
</evidence>
<dbReference type="PRINTS" id="PR00463">
    <property type="entry name" value="EP450I"/>
</dbReference>
<proteinExistence type="inferred from homology"/>